<evidence type="ECO:0000256" key="1">
    <source>
        <dbReference type="SAM" id="SignalP"/>
    </source>
</evidence>
<feature type="chain" id="PRO_5042607823" description="NTF2-like domain-containing protein" evidence="1">
    <location>
        <begin position="20"/>
        <end position="238"/>
    </location>
</feature>
<protein>
    <recommendedName>
        <fullName evidence="2">NTF2-like domain-containing protein</fullName>
    </recommendedName>
</protein>
<evidence type="ECO:0000313" key="3">
    <source>
        <dbReference type="EMBL" id="KAK3054611.1"/>
    </source>
</evidence>
<gene>
    <name evidence="3" type="ORF">LTR09_004340</name>
</gene>
<sequence>MRTSTFIAAAFAFASTVVASPAPKKAGKPKAPKCREGIYRPGCVGIPLPPKKCKTCMSDADATIVASTFQSLIQGYTIEQALAALTEDFVDYSSAVSIVINKGAAVPNDITKPIFTSREQFMLGHGKQKPIPFETLDVFHNCNGTVSMRWLTTRSALGQPTEAAAIPVPGLVILETEPAEEGNEYNYRIHTIYSEFNTAAWLVNLGVFDPAGEVTPVPSAKRDIAFRSIEDWTDVGAI</sequence>
<keyword evidence="4" id="KW-1185">Reference proteome</keyword>
<feature type="signal peptide" evidence="1">
    <location>
        <begin position="1"/>
        <end position="19"/>
    </location>
</feature>
<dbReference type="Proteomes" id="UP001271007">
    <property type="component" value="Unassembled WGS sequence"/>
</dbReference>
<proteinExistence type="predicted"/>
<dbReference type="Pfam" id="PF26534">
    <property type="entry name" value="NTF2_7"/>
    <property type="match status" value="1"/>
</dbReference>
<feature type="domain" description="NTF2-like" evidence="2">
    <location>
        <begin position="55"/>
        <end position="207"/>
    </location>
</feature>
<dbReference type="InterPro" id="IPR058645">
    <property type="entry name" value="NTF2-like_dom_7"/>
</dbReference>
<evidence type="ECO:0000259" key="2">
    <source>
        <dbReference type="Pfam" id="PF26534"/>
    </source>
</evidence>
<accession>A0AAJ0DI96</accession>
<name>A0AAJ0DI96_9PEZI</name>
<comment type="caution">
    <text evidence="3">The sequence shown here is derived from an EMBL/GenBank/DDBJ whole genome shotgun (WGS) entry which is preliminary data.</text>
</comment>
<reference evidence="3" key="1">
    <citation type="submission" date="2023-04" db="EMBL/GenBank/DDBJ databases">
        <title>Black Yeasts Isolated from many extreme environments.</title>
        <authorList>
            <person name="Coleine C."/>
            <person name="Stajich J.E."/>
            <person name="Selbmann L."/>
        </authorList>
    </citation>
    <scope>NUCLEOTIDE SEQUENCE</scope>
    <source>
        <strain evidence="3">CCFEE 5312</strain>
    </source>
</reference>
<dbReference type="AlphaFoldDB" id="A0AAJ0DI96"/>
<evidence type="ECO:0000313" key="4">
    <source>
        <dbReference type="Proteomes" id="UP001271007"/>
    </source>
</evidence>
<dbReference type="EMBL" id="JAWDJX010000011">
    <property type="protein sequence ID" value="KAK3054611.1"/>
    <property type="molecule type" value="Genomic_DNA"/>
</dbReference>
<keyword evidence="1" id="KW-0732">Signal</keyword>
<organism evidence="3 4">
    <name type="scientific">Extremus antarcticus</name>
    <dbReference type="NCBI Taxonomy" id="702011"/>
    <lineage>
        <taxon>Eukaryota</taxon>
        <taxon>Fungi</taxon>
        <taxon>Dikarya</taxon>
        <taxon>Ascomycota</taxon>
        <taxon>Pezizomycotina</taxon>
        <taxon>Dothideomycetes</taxon>
        <taxon>Dothideomycetidae</taxon>
        <taxon>Mycosphaerellales</taxon>
        <taxon>Extremaceae</taxon>
        <taxon>Extremus</taxon>
    </lineage>
</organism>